<dbReference type="RefSeq" id="WP_066884121.1">
    <property type="nucleotide sequence ID" value="NZ_CP171739.1"/>
</dbReference>
<dbReference type="GO" id="GO:0032259">
    <property type="term" value="P:methylation"/>
    <property type="evidence" value="ECO:0007669"/>
    <property type="project" value="UniProtKB-KW"/>
</dbReference>
<keyword evidence="5" id="KW-0808">Transferase</keyword>
<gene>
    <name evidence="5" type="ORF">LI90_703</name>
    <name evidence="6" type="ORF">TH66_05130</name>
    <name evidence="7" type="ORF">TR74_23475</name>
</gene>
<dbReference type="GO" id="GO:0008270">
    <property type="term" value="F:zinc ion binding"/>
    <property type="evidence" value="ECO:0007669"/>
    <property type="project" value="InterPro"/>
</dbReference>
<name>A0A132MNT0_9ACTN</name>
<dbReference type="PATRIC" id="fig|1469144.10.peg.807"/>
<evidence type="ECO:0000313" key="6">
    <source>
        <dbReference type="EMBL" id="KWX05110.1"/>
    </source>
</evidence>
<dbReference type="Pfam" id="PF01717">
    <property type="entry name" value="Meth_synt_2"/>
    <property type="match status" value="1"/>
</dbReference>
<dbReference type="SUPFAM" id="SSF51726">
    <property type="entry name" value="UROD/MetE-like"/>
    <property type="match status" value="1"/>
</dbReference>
<keyword evidence="5" id="KW-0489">Methyltransferase</keyword>
<evidence type="ECO:0000256" key="3">
    <source>
        <dbReference type="ARBA" id="ARBA00022833"/>
    </source>
</evidence>
<dbReference type="PANTHER" id="PTHR30519">
    <property type="entry name" value="5-METHYLTETRAHYDROPTEROYLTRIGLUTAMATE--HOMOCYSTEINE METHYLTRANSFERASE"/>
    <property type="match status" value="1"/>
</dbReference>
<dbReference type="Proteomes" id="UP000070659">
    <property type="component" value="Unassembled WGS sequence"/>
</dbReference>
<accession>A0A132MNT0</accession>
<feature type="domain" description="Cobalamin-independent methionine synthase MetE C-terminal/archaeal" evidence="4">
    <location>
        <begin position="10"/>
        <end position="341"/>
    </location>
</feature>
<evidence type="ECO:0000256" key="2">
    <source>
        <dbReference type="ARBA" id="ARBA00022723"/>
    </source>
</evidence>
<dbReference type="Proteomes" id="UP000070598">
    <property type="component" value="Unassembled WGS sequence"/>
</dbReference>
<dbReference type="InterPro" id="IPR002629">
    <property type="entry name" value="Met_Synth_C/arc"/>
</dbReference>
<sequence>MKLRGQEVLLPTTLVGAYPRPVFMEGKVFGEGVDAPEFPSYRMRELYRHAVALAIKDMTDAGLDIVTDGAQHYENETDYEYAELFHYMAHRLEGYAPYGDRMQVGAFDLPIYKPTVLGEVKWRRPVFKPVLEAARDATDKPLKINVSLGPATLAALSTDKYYGDIKALSLDIARAYNAEFRDLAARGLEIIQITEPLTFFEPEDWIIEAINTAFEGVPAYRAVHICYGHEEGQPGILELKADRLFPWAFQLDCDQIHLQTACHDFAEIDHLRGWPADKDLGVGVIDIEDMRVESPERIAAWLRRTIEVVPVERVVVSTDCALASVRRIVAKKKLESLVKGAAIVRAEVLGTDPETASRAFPA</sequence>
<evidence type="ECO:0000313" key="5">
    <source>
        <dbReference type="EMBL" id="KWW99071.1"/>
    </source>
</evidence>
<dbReference type="GO" id="GO:0009086">
    <property type="term" value="P:methionine biosynthetic process"/>
    <property type="evidence" value="ECO:0007669"/>
    <property type="project" value="InterPro"/>
</dbReference>
<evidence type="ECO:0000313" key="10">
    <source>
        <dbReference type="Proteomes" id="UP000070659"/>
    </source>
</evidence>
<organism evidence="5 8">
    <name type="scientific">Carbonactinospora thermoautotrophica</name>
    <dbReference type="NCBI Taxonomy" id="1469144"/>
    <lineage>
        <taxon>Bacteria</taxon>
        <taxon>Bacillati</taxon>
        <taxon>Actinomycetota</taxon>
        <taxon>Actinomycetes</taxon>
        <taxon>Kitasatosporales</taxon>
        <taxon>Carbonactinosporaceae</taxon>
        <taxon>Carbonactinospora</taxon>
    </lineage>
</organism>
<proteinExistence type="predicted"/>
<evidence type="ECO:0000313" key="7">
    <source>
        <dbReference type="EMBL" id="KWX05821.1"/>
    </source>
</evidence>
<dbReference type="GO" id="GO:0003871">
    <property type="term" value="F:5-methyltetrahydropteroyltriglutamate-homocysteine S-methyltransferase activity"/>
    <property type="evidence" value="ECO:0007669"/>
    <property type="project" value="UniProtKB-EC"/>
</dbReference>
<dbReference type="AlphaFoldDB" id="A0A132MNT0"/>
<dbReference type="STRING" id="1469144.LI90_703"/>
<keyword evidence="8" id="KW-1185">Reference proteome</keyword>
<reference evidence="9" key="2">
    <citation type="submission" date="2015-02" db="EMBL/GenBank/DDBJ databases">
        <title>Physiological reanalysis, assessment of diazotrophy, and genome sequences of multiple isolates of Streptomyces thermoautotrophicus.</title>
        <authorList>
            <person name="MacKellar D.C."/>
            <person name="Lieber L."/>
            <person name="Norman J."/>
            <person name="Bolger A."/>
            <person name="Tobin C."/>
            <person name="Murray J.W."/>
            <person name="Friesen M."/>
            <person name="Prell J."/>
        </authorList>
    </citation>
    <scope>NUCLEOTIDE SEQUENCE [LARGE SCALE GENOMIC DNA]</scope>
    <source>
        <strain evidence="9">UBT1</strain>
    </source>
</reference>
<reference evidence="6 10" key="1">
    <citation type="submission" date="2015-02" db="EMBL/GenBank/DDBJ databases">
        <title>Physiological reanalysis, assessment of diazotrophy, and genome sequences of multiple isolates of Streptomyces thermoautotrophicus.</title>
        <authorList>
            <person name="MacKellar D.C."/>
            <person name="Lieber L."/>
            <person name="Norman J."/>
            <person name="Bolger A."/>
            <person name="Tobin C."/>
            <person name="Murray J.W."/>
            <person name="Prell J."/>
        </authorList>
    </citation>
    <scope>NUCLEOTIDE SEQUENCE [LARGE SCALE GENOMIC DNA]</scope>
    <source>
        <strain evidence="6 10">UBT1</strain>
    </source>
</reference>
<evidence type="ECO:0000313" key="8">
    <source>
        <dbReference type="Proteomes" id="UP000070188"/>
    </source>
</evidence>
<dbReference type="EMBL" id="JYIJ01000013">
    <property type="protein sequence ID" value="KWX05110.1"/>
    <property type="molecule type" value="Genomic_DNA"/>
</dbReference>
<evidence type="ECO:0000256" key="1">
    <source>
        <dbReference type="ARBA" id="ARBA00001947"/>
    </source>
</evidence>
<reference evidence="8" key="3">
    <citation type="submission" date="2015-04" db="EMBL/GenBank/DDBJ databases">
        <title>Physiological reanalysis, assessment of diazotrophy, and genome sequences of multiple isolates of Streptomyces thermoautotrophicus.</title>
        <authorList>
            <person name="MacKellar D.C."/>
            <person name="Lieber L."/>
            <person name="Norman J."/>
            <person name="Bolger A."/>
            <person name="Tobin C."/>
            <person name="Murray J.W."/>
            <person name="Chang R."/>
            <person name="Ford T."/>
            <person name="Nguyen P.Q."/>
            <person name="Woodward J."/>
            <person name="Permingeat H."/>
            <person name="Joshi N.S."/>
            <person name="Silver P.A."/>
            <person name="Usadel B."/>
            <person name="Rutherford A.W."/>
            <person name="Friesen M."/>
            <person name="Prell J."/>
        </authorList>
    </citation>
    <scope>NUCLEOTIDE SEQUENCE [LARGE SCALE GENOMIC DNA]</scope>
    <source>
        <strain evidence="8">H1</strain>
    </source>
</reference>
<reference evidence="5" key="4">
    <citation type="submission" date="2015-04" db="EMBL/GenBank/DDBJ databases">
        <title>Physiological reanalysis, assessment of diazotrophy, and genome sequences of multiple isolates of Streptomyces thermoautotrophicus.</title>
        <authorList>
            <person name="MacKellar D.C."/>
            <person name="Lieber L."/>
            <person name="Norman J."/>
            <person name="Bolger A."/>
            <person name="Tobin C."/>
            <person name="Murray J.W."/>
            <person name="Woodward J."/>
            <person name="Friesen M."/>
            <person name="Prell J."/>
        </authorList>
    </citation>
    <scope>NUCLEOTIDE SEQUENCE [LARGE SCALE GENOMIC DNA]</scope>
    <source>
        <strain evidence="5">H1</strain>
    </source>
</reference>
<keyword evidence="2" id="KW-0479">Metal-binding</keyword>
<evidence type="ECO:0000259" key="4">
    <source>
        <dbReference type="Pfam" id="PF01717"/>
    </source>
</evidence>
<keyword evidence="3" id="KW-0862">Zinc</keyword>
<dbReference type="EMBL" id="JYIK01001117">
    <property type="protein sequence ID" value="KWX05821.1"/>
    <property type="molecule type" value="Genomic_DNA"/>
</dbReference>
<dbReference type="EMBL" id="LAXD01000001">
    <property type="protein sequence ID" value="KWW99071.1"/>
    <property type="molecule type" value="Genomic_DNA"/>
</dbReference>
<comment type="cofactor">
    <cofactor evidence="1">
        <name>Zn(2+)</name>
        <dbReference type="ChEBI" id="CHEBI:29105"/>
    </cofactor>
</comment>
<dbReference type="OrthoDB" id="244285at2"/>
<dbReference type="Gene3D" id="3.20.20.210">
    <property type="match status" value="1"/>
</dbReference>
<comment type="caution">
    <text evidence="5">The sequence shown here is derived from an EMBL/GenBank/DDBJ whole genome shotgun (WGS) entry which is preliminary data.</text>
</comment>
<evidence type="ECO:0000313" key="9">
    <source>
        <dbReference type="Proteomes" id="UP000070598"/>
    </source>
</evidence>
<dbReference type="InterPro" id="IPR038071">
    <property type="entry name" value="UROD/MetE-like_sf"/>
</dbReference>
<protein>
    <submittedName>
        <fullName evidence="5">5-methyltetrahydropteroyltriglutamate--homocystein e methyltransferase</fullName>
        <ecNumber evidence="5">2.1.1.14</ecNumber>
    </submittedName>
</protein>
<dbReference type="Proteomes" id="UP000070188">
    <property type="component" value="Unassembled WGS sequence"/>
</dbReference>
<dbReference type="EC" id="2.1.1.14" evidence="5"/>